<keyword evidence="2" id="KW-0732">Signal</keyword>
<dbReference type="PRINTS" id="PR00977">
    <property type="entry name" value="SCYTLDPTASE"/>
</dbReference>
<accession>A0A0F2LWG8</accession>
<protein>
    <submittedName>
        <fullName evidence="3">Aspergillopepsin</fullName>
    </submittedName>
</protein>
<evidence type="ECO:0000313" key="4">
    <source>
        <dbReference type="Proteomes" id="UP000033710"/>
    </source>
</evidence>
<dbReference type="InterPro" id="IPR000250">
    <property type="entry name" value="Peptidase_G1"/>
</dbReference>
<reference evidence="3 4" key="1">
    <citation type="journal article" date="2014" name="BMC Genomics">
        <title>Comparative genomics of the major fungal agents of human and animal Sporotrichosis: Sporothrix schenckii and Sporothrix brasiliensis.</title>
        <authorList>
            <person name="Teixeira M.M."/>
            <person name="de Almeida L.G."/>
            <person name="Kubitschek-Barreira P."/>
            <person name="Alves F.L."/>
            <person name="Kioshima E.S."/>
            <person name="Abadio A.K."/>
            <person name="Fernandes L."/>
            <person name="Derengowski L.S."/>
            <person name="Ferreira K.S."/>
            <person name="Souza R.C."/>
            <person name="Ruiz J.C."/>
            <person name="de Andrade N.C."/>
            <person name="Paes H.C."/>
            <person name="Nicola A.M."/>
            <person name="Albuquerque P."/>
            <person name="Gerber A.L."/>
            <person name="Martins V.P."/>
            <person name="Peconick L.D."/>
            <person name="Neto A.V."/>
            <person name="Chaucanez C.B."/>
            <person name="Silva P.A."/>
            <person name="Cunha O.L."/>
            <person name="de Oliveira F.F."/>
            <person name="dos Santos T.C."/>
            <person name="Barros A.L."/>
            <person name="Soares M.A."/>
            <person name="de Oliveira L.M."/>
            <person name="Marini M.M."/>
            <person name="Villalobos-Duno H."/>
            <person name="Cunha M.M."/>
            <person name="de Hoog S."/>
            <person name="da Silveira J.F."/>
            <person name="Henrissat B."/>
            <person name="Nino-Vega G.A."/>
            <person name="Cisalpino P.S."/>
            <person name="Mora-Montes H.M."/>
            <person name="Almeida S.R."/>
            <person name="Stajich J.E."/>
            <person name="Lopes-Bezerra L.M."/>
            <person name="Vasconcelos A.T."/>
            <person name="Felipe M.S."/>
        </authorList>
    </citation>
    <scope>NUCLEOTIDE SEQUENCE [LARGE SCALE GENOMIC DNA]</scope>
    <source>
        <strain evidence="3 4">1099-18</strain>
    </source>
</reference>
<dbReference type="GeneID" id="27667500"/>
<feature type="signal peptide" evidence="2">
    <location>
        <begin position="1"/>
        <end position="19"/>
    </location>
</feature>
<evidence type="ECO:0000256" key="1">
    <source>
        <dbReference type="PIRSR" id="PIRSR600250-50"/>
    </source>
</evidence>
<proteinExistence type="predicted"/>
<feature type="chain" id="PRO_5002454664" evidence="2">
    <location>
        <begin position="20"/>
        <end position="300"/>
    </location>
</feature>
<comment type="caution">
    <text evidence="3">The sequence shown here is derived from an EMBL/GenBank/DDBJ whole genome shotgun (WGS) entry which is preliminary data.</text>
</comment>
<dbReference type="SUPFAM" id="SSF49899">
    <property type="entry name" value="Concanavalin A-like lectins/glucanases"/>
    <property type="match status" value="1"/>
</dbReference>
<dbReference type="InterPro" id="IPR013320">
    <property type="entry name" value="ConA-like_dom_sf"/>
</dbReference>
<dbReference type="KEGG" id="ssck:SPSK_05478"/>
<evidence type="ECO:0000313" key="3">
    <source>
        <dbReference type="EMBL" id="KJR80241.1"/>
    </source>
</evidence>
<dbReference type="PANTHER" id="PTHR37536">
    <property type="entry name" value="PUTATIVE (AFU_ORTHOLOGUE AFUA_3G02970)-RELATED"/>
    <property type="match status" value="1"/>
</dbReference>
<dbReference type="OrthoDB" id="2862635at2759"/>
<dbReference type="Gene3D" id="2.60.120.700">
    <property type="entry name" value="Peptidase G1"/>
    <property type="match status" value="1"/>
</dbReference>
<dbReference type="PANTHER" id="PTHR37536:SF1">
    <property type="entry name" value="ASPERGILLOPEPSIN, PUTAITVE (AFU_ORTHOLOGUE AFUA_7G01200)"/>
    <property type="match status" value="1"/>
</dbReference>
<dbReference type="EMBL" id="AXCR01000012">
    <property type="protein sequence ID" value="KJR80241.1"/>
    <property type="molecule type" value="Genomic_DNA"/>
</dbReference>
<dbReference type="RefSeq" id="XP_016582917.1">
    <property type="nucleotide sequence ID" value="XM_016732223.1"/>
</dbReference>
<feature type="active site" description="Proton acceptor" evidence="1">
    <location>
        <position position="235"/>
    </location>
</feature>
<organism evidence="3 4">
    <name type="scientific">Sporothrix schenckii 1099-18</name>
    <dbReference type="NCBI Taxonomy" id="1397361"/>
    <lineage>
        <taxon>Eukaryota</taxon>
        <taxon>Fungi</taxon>
        <taxon>Dikarya</taxon>
        <taxon>Ascomycota</taxon>
        <taxon>Pezizomycotina</taxon>
        <taxon>Sordariomycetes</taxon>
        <taxon>Sordariomycetidae</taxon>
        <taxon>Ophiostomatales</taxon>
        <taxon>Ophiostomataceae</taxon>
        <taxon>Sporothrix</taxon>
    </lineage>
</organism>
<dbReference type="GO" id="GO:0006508">
    <property type="term" value="P:proteolysis"/>
    <property type="evidence" value="ECO:0007669"/>
    <property type="project" value="InterPro"/>
</dbReference>
<dbReference type="InterPro" id="IPR038656">
    <property type="entry name" value="Peptidase_G1_sf"/>
</dbReference>
<gene>
    <name evidence="3" type="ORF">SPSK_05478</name>
</gene>
<dbReference type="Proteomes" id="UP000033710">
    <property type="component" value="Unassembled WGS sequence"/>
</dbReference>
<dbReference type="CDD" id="cd13426">
    <property type="entry name" value="Peptidase_G1"/>
    <property type="match status" value="1"/>
</dbReference>
<reference evidence="3 4" key="2">
    <citation type="journal article" date="2015" name="Eukaryot. Cell">
        <title>Asexual propagation of a virulent clone complex in a human and feline outbreak of sporotrichosis.</title>
        <authorList>
            <person name="Teixeira Mde M."/>
            <person name="Rodrigues A.M."/>
            <person name="Tsui C.K."/>
            <person name="de Almeida L.G."/>
            <person name="Van Diepeningen A.D."/>
            <person name="van den Ende B.G."/>
            <person name="Fernandes G.F."/>
            <person name="Kano R."/>
            <person name="Hamelin R.C."/>
            <person name="Lopes-Bezerra L.M."/>
            <person name="Vasconcelos A.T."/>
            <person name="de Hoog S."/>
            <person name="de Camargo Z.P."/>
            <person name="Felipe M.S."/>
        </authorList>
    </citation>
    <scope>NUCLEOTIDE SEQUENCE [LARGE SCALE GENOMIC DNA]</scope>
    <source>
        <strain evidence="3 4">1099-18</strain>
    </source>
</reference>
<name>A0A0F2LWG8_SPOSC</name>
<dbReference type="Pfam" id="PF01828">
    <property type="entry name" value="Peptidase_A4"/>
    <property type="match status" value="1"/>
</dbReference>
<sequence>MRLLSMVAAALLGADSVLASPVVLAPRTPRAMQRRARAHKSSPILAANVNLGSNHKPGGPYKFNAVGGSGVNGTGLGAGQNKDQTHGSNAMIYSANWAGAVLNGVDFQLVTGTFAVPTPRLPKDADANTEYAASAWVGIDGSSCQDTILQVGLDFSIQGTRVSYDAWYEWYPDYSYNFVNFAIRAGDIVRLTAASSSTTSGRVLVENLTTGQSVAHTFSGESSPLCQANAEWIVEDFMTGNSLKPLANFGTVTFTNCSVTQTSGTQLGVTGSTIINMQQNGNVMTNCSTSYGKTVSCTYT</sequence>
<dbReference type="GO" id="GO:0070007">
    <property type="term" value="F:glutamic-type endopeptidase activity"/>
    <property type="evidence" value="ECO:0007669"/>
    <property type="project" value="InterPro"/>
</dbReference>
<evidence type="ECO:0000256" key="2">
    <source>
        <dbReference type="SAM" id="SignalP"/>
    </source>
</evidence>
<dbReference type="VEuPathDB" id="FungiDB:SPSK_05478"/>
<dbReference type="AlphaFoldDB" id="A0A0F2LWG8"/>